<evidence type="ECO:0008006" key="3">
    <source>
        <dbReference type="Google" id="ProtNLM"/>
    </source>
</evidence>
<protein>
    <recommendedName>
        <fullName evidence="3">DnaD domain-containing protein</fullName>
    </recommendedName>
</protein>
<name>A0A0P9CK19_9BACL</name>
<dbReference type="OrthoDB" id="1258529at2"/>
<comment type="caution">
    <text evidence="1">The sequence shown here is derived from an EMBL/GenBank/DDBJ whole genome shotgun (WGS) entry which is preliminary data.</text>
</comment>
<proteinExistence type="predicted"/>
<keyword evidence="2" id="KW-1185">Reference proteome</keyword>
<reference evidence="1 2" key="1">
    <citation type="submission" date="2015-09" db="EMBL/GenBank/DDBJ databases">
        <title>Draft genome sequence of Alicyclobacillus ferrooxydans DSM 22381.</title>
        <authorList>
            <person name="Hemp J."/>
        </authorList>
    </citation>
    <scope>NUCLEOTIDE SEQUENCE [LARGE SCALE GENOMIC DNA]</scope>
    <source>
        <strain evidence="1 2">TC-34</strain>
    </source>
</reference>
<evidence type="ECO:0000313" key="2">
    <source>
        <dbReference type="Proteomes" id="UP000050482"/>
    </source>
</evidence>
<dbReference type="RefSeq" id="WP_054967403.1">
    <property type="nucleotide sequence ID" value="NZ_LJCO01000008.1"/>
</dbReference>
<dbReference type="STRING" id="471514.AN477_01505"/>
<dbReference type="Proteomes" id="UP000050482">
    <property type="component" value="Unassembled WGS sequence"/>
</dbReference>
<accession>A0A0P9CK19</accession>
<dbReference type="EMBL" id="LJCO01000008">
    <property type="protein sequence ID" value="KPV45620.1"/>
    <property type="molecule type" value="Genomic_DNA"/>
</dbReference>
<dbReference type="PATRIC" id="fig|471514.4.peg.297"/>
<organism evidence="1 2">
    <name type="scientific">Alicyclobacillus ferrooxydans</name>
    <dbReference type="NCBI Taxonomy" id="471514"/>
    <lineage>
        <taxon>Bacteria</taxon>
        <taxon>Bacillati</taxon>
        <taxon>Bacillota</taxon>
        <taxon>Bacilli</taxon>
        <taxon>Bacillales</taxon>
        <taxon>Alicyclobacillaceae</taxon>
        <taxon>Alicyclobacillus</taxon>
    </lineage>
</organism>
<evidence type="ECO:0000313" key="1">
    <source>
        <dbReference type="EMBL" id="KPV45620.1"/>
    </source>
</evidence>
<gene>
    <name evidence="1" type="ORF">AN477_01505</name>
</gene>
<dbReference type="AlphaFoldDB" id="A0A0P9CK19"/>
<sequence>MNIPNELKRIVIKEEFVWLTGDIYRAIILNQFVYWSQRVRDVDRFIYEEQKRMEQEATELNIKPTNGWIYKTAEELLEETMLGISRQSINRHVNALVEQGYLLCRNNPDHKWDRTRQYRIDFVKVRRDLAALGYTLDGYAMLNLSDAMLTVSHGGPDLSNGELKMSNGLPNESDGTPTVSHRMVSDEQAIPEITTDHVVVNDNAIGSRTLEDDLTDAEDEFTRAFVNFENHAPLGADELGNSADPYEAVELRMRAHVNDSYVAKQGDHEALNTLLEHRIPISFILAGIDHTFAQYPTKRINSFAYCAEVIKHRWNAETAKRNWTKEDRSKVFGSFERPATRQARRSSKPARDPRYKAFYDLFPDS</sequence>